<evidence type="ECO:0000313" key="3">
    <source>
        <dbReference type="Proteomes" id="UP000007148"/>
    </source>
</evidence>
<feature type="compositionally biased region" description="Low complexity" evidence="1">
    <location>
        <begin position="245"/>
        <end position="259"/>
    </location>
</feature>
<name>G4TMQ2_SERID</name>
<dbReference type="Proteomes" id="UP000007148">
    <property type="component" value="Unassembled WGS sequence"/>
</dbReference>
<evidence type="ECO:0000256" key="1">
    <source>
        <dbReference type="SAM" id="MobiDB-lite"/>
    </source>
</evidence>
<protein>
    <submittedName>
        <fullName evidence="2">Uncharacterized protein</fullName>
    </submittedName>
</protein>
<feature type="region of interest" description="Disordered" evidence="1">
    <location>
        <begin position="227"/>
        <end position="322"/>
    </location>
</feature>
<dbReference type="InParanoid" id="G4TMQ2"/>
<comment type="caution">
    <text evidence="2">The sequence shown here is derived from an EMBL/GenBank/DDBJ whole genome shotgun (WGS) entry which is preliminary data.</text>
</comment>
<dbReference type="EMBL" id="CAFZ01000172">
    <property type="protein sequence ID" value="CCA72595.1"/>
    <property type="molecule type" value="Genomic_DNA"/>
</dbReference>
<sequence length="350" mass="37477">MALITLKTSATTRSTRVSRTSSGSTTTKTTSSTTATVTKQAASARAPRALANNEKENINPLTGLDSLQSNKKSKPVFGASSNANTTSKSDLKLKPSAGRAGPVTRSQTSPPPSSQEHAQVPTAQRSTRKSGISKQSRRSNTQLDVVTAEVDILHGAIDALISKRAIKVERDITRADRILAATQHETAADRRARELTVMPLADLSEAFQLPYESTSQSRVEVEALLTQPETKDETRGVKRSLDSLRTAATSPSTSRRASTGDVGAILSRPTKRLRTSAFPPVPPNSPARSRPVALPVTEEDNTSKEETYDETQDQTKGSSHYSSVLDSLSFRAGTSVDSLLLQDTSFGSQL</sequence>
<reference evidence="2 3" key="1">
    <citation type="journal article" date="2011" name="PLoS Pathog.">
        <title>Endophytic Life Strategies Decoded by Genome and Transcriptome Analyses of the Mutualistic Root Symbiont Piriformospora indica.</title>
        <authorList>
            <person name="Zuccaro A."/>
            <person name="Lahrmann U."/>
            <person name="Guldener U."/>
            <person name="Langen G."/>
            <person name="Pfiffi S."/>
            <person name="Biedenkopf D."/>
            <person name="Wong P."/>
            <person name="Samans B."/>
            <person name="Grimm C."/>
            <person name="Basiewicz M."/>
            <person name="Murat C."/>
            <person name="Martin F."/>
            <person name="Kogel K.H."/>
        </authorList>
    </citation>
    <scope>NUCLEOTIDE SEQUENCE [LARGE SCALE GENOMIC DNA]</scope>
    <source>
        <strain evidence="2 3">DSM 11827</strain>
    </source>
</reference>
<feature type="compositionally biased region" description="Low complexity" evidence="1">
    <location>
        <begin position="7"/>
        <end position="51"/>
    </location>
</feature>
<dbReference type="AlphaFoldDB" id="G4TMQ2"/>
<feature type="compositionally biased region" description="Polar residues" evidence="1">
    <location>
        <begin position="79"/>
        <end position="88"/>
    </location>
</feature>
<accession>G4TMQ2</accession>
<feature type="compositionally biased region" description="Basic and acidic residues" evidence="1">
    <location>
        <begin position="229"/>
        <end position="242"/>
    </location>
</feature>
<gene>
    <name evidence="2" type="ORF">PIIN_06532</name>
</gene>
<feature type="region of interest" description="Disordered" evidence="1">
    <location>
        <begin position="1"/>
        <end position="141"/>
    </location>
</feature>
<keyword evidence="3" id="KW-1185">Reference proteome</keyword>
<dbReference type="OrthoDB" id="3257627at2759"/>
<feature type="compositionally biased region" description="Polar residues" evidence="1">
    <location>
        <begin position="115"/>
        <end position="141"/>
    </location>
</feature>
<evidence type="ECO:0000313" key="2">
    <source>
        <dbReference type="EMBL" id="CCA72595.1"/>
    </source>
</evidence>
<proteinExistence type="predicted"/>
<dbReference type="HOGENOM" id="CLU_792535_0_0_1"/>
<organism evidence="2 3">
    <name type="scientific">Serendipita indica (strain DSM 11827)</name>
    <name type="common">Root endophyte fungus</name>
    <name type="synonym">Piriformospora indica</name>
    <dbReference type="NCBI Taxonomy" id="1109443"/>
    <lineage>
        <taxon>Eukaryota</taxon>
        <taxon>Fungi</taxon>
        <taxon>Dikarya</taxon>
        <taxon>Basidiomycota</taxon>
        <taxon>Agaricomycotina</taxon>
        <taxon>Agaricomycetes</taxon>
        <taxon>Sebacinales</taxon>
        <taxon>Serendipitaceae</taxon>
        <taxon>Serendipita</taxon>
    </lineage>
</organism>